<keyword evidence="7" id="KW-0687">Ribonucleoprotein</keyword>
<evidence type="ECO:0000256" key="8">
    <source>
        <dbReference type="ARBA" id="ARBA00033344"/>
    </source>
</evidence>
<keyword evidence="6" id="KW-0543">Viral nucleoprotein</keyword>
<evidence type="ECO:0000313" key="10">
    <source>
        <dbReference type="EMBL" id="QBC98250.1"/>
    </source>
</evidence>
<comment type="similarity">
    <text evidence="2">Belongs to the arteriviridae nucleocapsid family.</text>
</comment>
<keyword evidence="4" id="KW-0946">Virion</keyword>
<evidence type="ECO:0000256" key="1">
    <source>
        <dbReference type="ARBA" id="ARBA00004328"/>
    </source>
</evidence>
<name>A0A411KY83_9NIDO</name>
<evidence type="ECO:0000256" key="4">
    <source>
        <dbReference type="ARBA" id="ARBA00022844"/>
    </source>
</evidence>
<evidence type="ECO:0000256" key="6">
    <source>
        <dbReference type="ARBA" id="ARBA00023086"/>
    </source>
</evidence>
<dbReference type="EMBL" id="MH463455">
    <property type="protein sequence ID" value="QBC98250.1"/>
    <property type="molecule type" value="Genomic_RNA"/>
</dbReference>
<evidence type="ECO:0000256" key="2">
    <source>
        <dbReference type="ARBA" id="ARBA00008461"/>
    </source>
</evidence>
<gene>
    <name evidence="10" type="primary">ORF7</name>
</gene>
<comment type="subcellular location">
    <subcellularLocation>
        <location evidence="1">Virion</location>
    </subcellularLocation>
</comment>
<dbReference type="GO" id="GO:0003723">
    <property type="term" value="F:RNA binding"/>
    <property type="evidence" value="ECO:0007669"/>
    <property type="project" value="UniProtKB-KW"/>
</dbReference>
<feature type="region of interest" description="Disordered" evidence="9">
    <location>
        <begin position="1"/>
        <end position="61"/>
    </location>
</feature>
<evidence type="ECO:0000256" key="7">
    <source>
        <dbReference type="ARBA" id="ARBA00023274"/>
    </source>
</evidence>
<dbReference type="InterPro" id="IPR002484">
    <property type="entry name" value="Arte_nucleocap"/>
</dbReference>
<evidence type="ECO:0000256" key="3">
    <source>
        <dbReference type="ARBA" id="ARBA00014389"/>
    </source>
</evidence>
<evidence type="ECO:0000256" key="9">
    <source>
        <dbReference type="SAM" id="MobiDB-lite"/>
    </source>
</evidence>
<keyword evidence="5" id="KW-0694">RNA-binding</keyword>
<dbReference type="Pfam" id="PF01481">
    <property type="entry name" value="Arteri_nucleo"/>
    <property type="match status" value="1"/>
</dbReference>
<dbReference type="GO" id="GO:0019013">
    <property type="term" value="C:viral nucleocapsid"/>
    <property type="evidence" value="ECO:0007669"/>
    <property type="project" value="UniProtKB-KW"/>
</dbReference>
<reference evidence="10" key="1">
    <citation type="submission" date="2018-06" db="EMBL/GenBank/DDBJ databases">
        <title>Genetic diversity of PRRSV in Hungary.</title>
        <authorList>
            <person name="Olasz F."/>
            <person name="Zadori Z."/>
            <person name="Balint A."/>
        </authorList>
    </citation>
    <scope>NUCLEOTIDE SEQUENCE</scope>
    <source>
        <strain evidence="10">HU18755/2016</strain>
    </source>
</reference>
<protein>
    <recommendedName>
        <fullName evidence="3">Nucleoprotein</fullName>
    </recommendedName>
    <alternativeName>
        <fullName evidence="8">Nucleocapsid protein</fullName>
    </alternativeName>
</protein>
<dbReference type="GO" id="GO:1990904">
    <property type="term" value="C:ribonucleoprotein complex"/>
    <property type="evidence" value="ECO:0007669"/>
    <property type="project" value="UniProtKB-KW"/>
</dbReference>
<dbReference type="InterPro" id="IPR037179">
    <property type="entry name" value="Nucleocapsid_C"/>
</dbReference>
<dbReference type="SUPFAM" id="SSF103068">
    <property type="entry name" value="Nucleocapsid protein dimerization domain"/>
    <property type="match status" value="1"/>
</dbReference>
<evidence type="ECO:0000256" key="5">
    <source>
        <dbReference type="ARBA" id="ARBA00022884"/>
    </source>
</evidence>
<sequence length="128" mass="13987">MAGRNQGQKKKKNTVPMGNGQPVNQLCQLLGSMIRSQRQQPRGGQARKKKPEKPHFPLAAEDDVRHHFTQAERSLCLQSIQTAFNQGAGTVSLSSSGKIGFQVEFMLPVPHTVRLIRVTSAPTNQGAS</sequence>
<organism evidence="10">
    <name type="scientific">porcine reproductive and respiratory syndrome virus 1</name>
    <dbReference type="NCBI Taxonomy" id="1965066"/>
    <lineage>
        <taxon>Viruses</taxon>
        <taxon>Riboviria</taxon>
        <taxon>Orthornavirae</taxon>
        <taxon>Pisuviricota</taxon>
        <taxon>Pisoniviricetes</taxon>
        <taxon>Nidovirales</taxon>
        <taxon>Arnidovirineae</taxon>
        <taxon>Arteriviridae</taxon>
        <taxon>Variarterivirinae</taxon>
        <taxon>Betaarterivirus</taxon>
        <taxon>Eurpobartevirus</taxon>
        <taxon>Betaarterivirus europensis</taxon>
    </lineage>
</organism>
<proteinExistence type="inferred from homology"/>
<dbReference type="Gene3D" id="6.10.140.90">
    <property type="match status" value="1"/>
</dbReference>
<accession>A0A411KY83</accession>